<dbReference type="EMBL" id="JBHTHU010000001">
    <property type="protein sequence ID" value="MFD0748945.1"/>
    <property type="molecule type" value="Genomic_DNA"/>
</dbReference>
<dbReference type="RefSeq" id="WP_377096890.1">
    <property type="nucleotide sequence ID" value="NZ_JBHTHU010000001.1"/>
</dbReference>
<protein>
    <submittedName>
        <fullName evidence="1">Uncharacterized protein</fullName>
    </submittedName>
</protein>
<evidence type="ECO:0000313" key="2">
    <source>
        <dbReference type="Proteomes" id="UP001596958"/>
    </source>
</evidence>
<name>A0ABW2YSW0_9SPHI</name>
<keyword evidence="2" id="KW-1185">Reference proteome</keyword>
<gene>
    <name evidence="1" type="ORF">ACFQZS_02255</name>
</gene>
<reference evidence="2" key="1">
    <citation type="journal article" date="2019" name="Int. J. Syst. Evol. Microbiol.">
        <title>The Global Catalogue of Microorganisms (GCM) 10K type strain sequencing project: providing services to taxonomists for standard genome sequencing and annotation.</title>
        <authorList>
            <consortium name="The Broad Institute Genomics Platform"/>
            <consortium name="The Broad Institute Genome Sequencing Center for Infectious Disease"/>
            <person name="Wu L."/>
            <person name="Ma J."/>
        </authorList>
    </citation>
    <scope>NUCLEOTIDE SEQUENCE [LARGE SCALE GENOMIC DNA]</scope>
    <source>
        <strain evidence="2">CCUG 63418</strain>
    </source>
</reference>
<dbReference type="Proteomes" id="UP001596958">
    <property type="component" value="Unassembled WGS sequence"/>
</dbReference>
<organism evidence="1 2">
    <name type="scientific">Mucilaginibacter calamicampi</name>
    <dbReference type="NCBI Taxonomy" id="1302352"/>
    <lineage>
        <taxon>Bacteria</taxon>
        <taxon>Pseudomonadati</taxon>
        <taxon>Bacteroidota</taxon>
        <taxon>Sphingobacteriia</taxon>
        <taxon>Sphingobacteriales</taxon>
        <taxon>Sphingobacteriaceae</taxon>
        <taxon>Mucilaginibacter</taxon>
    </lineage>
</organism>
<comment type="caution">
    <text evidence="1">The sequence shown here is derived from an EMBL/GenBank/DDBJ whole genome shotgun (WGS) entry which is preliminary data.</text>
</comment>
<evidence type="ECO:0000313" key="1">
    <source>
        <dbReference type="EMBL" id="MFD0748945.1"/>
    </source>
</evidence>
<accession>A0ABW2YSW0</accession>
<proteinExistence type="predicted"/>
<sequence>MKNRTTTILVAFGLLLCFITGQAIVFTHSHVASYSKTTPSKHSSSTSNEENCKICQANHNATALLSVDLNHTVIYGTAYKQVQATALSYQSISLVLAATRGPPLA</sequence>